<dbReference type="PANTHER" id="PTHR11070">
    <property type="entry name" value="UVRD / RECB / PCRA DNA HELICASE FAMILY MEMBER"/>
    <property type="match status" value="1"/>
</dbReference>
<dbReference type="SUPFAM" id="SSF52540">
    <property type="entry name" value="P-loop containing nucleoside triphosphate hydrolases"/>
    <property type="match status" value="1"/>
</dbReference>
<evidence type="ECO:0000256" key="9">
    <source>
        <dbReference type="ARBA" id="ARBA00048988"/>
    </source>
</evidence>
<dbReference type="InterPro" id="IPR013986">
    <property type="entry name" value="DExx_box_DNA_helicase_dom_sf"/>
</dbReference>
<evidence type="ECO:0000259" key="11">
    <source>
        <dbReference type="PROSITE" id="PS51198"/>
    </source>
</evidence>
<dbReference type="RefSeq" id="WP_377090363.1">
    <property type="nucleotide sequence ID" value="NZ_JBHSJL010000014.1"/>
</dbReference>
<evidence type="ECO:0000256" key="7">
    <source>
        <dbReference type="ARBA" id="ARBA00034617"/>
    </source>
</evidence>
<comment type="catalytic activity">
    <reaction evidence="9">
        <text>ATP + H2O = ADP + phosphate + H(+)</text>
        <dbReference type="Rhea" id="RHEA:13065"/>
        <dbReference type="ChEBI" id="CHEBI:15377"/>
        <dbReference type="ChEBI" id="CHEBI:15378"/>
        <dbReference type="ChEBI" id="CHEBI:30616"/>
        <dbReference type="ChEBI" id="CHEBI:43474"/>
        <dbReference type="ChEBI" id="CHEBI:456216"/>
        <dbReference type="EC" id="5.6.2.4"/>
    </reaction>
</comment>
<dbReference type="EC" id="5.6.2.4" evidence="8"/>
<evidence type="ECO:0000256" key="3">
    <source>
        <dbReference type="ARBA" id="ARBA00022801"/>
    </source>
</evidence>
<evidence type="ECO:0000256" key="1">
    <source>
        <dbReference type="ARBA" id="ARBA00009922"/>
    </source>
</evidence>
<organism evidence="13 14">
    <name type="scientific">Rubritalea tangerina</name>
    <dbReference type="NCBI Taxonomy" id="430798"/>
    <lineage>
        <taxon>Bacteria</taxon>
        <taxon>Pseudomonadati</taxon>
        <taxon>Verrucomicrobiota</taxon>
        <taxon>Verrucomicrobiia</taxon>
        <taxon>Verrucomicrobiales</taxon>
        <taxon>Rubritaleaceae</taxon>
        <taxon>Rubritalea</taxon>
    </lineage>
</organism>
<dbReference type="InterPro" id="IPR014016">
    <property type="entry name" value="UvrD-like_ATP-bd"/>
</dbReference>
<dbReference type="PROSITE" id="PS51217">
    <property type="entry name" value="UVRD_HELICASE_CTER"/>
    <property type="match status" value="1"/>
</dbReference>
<keyword evidence="4 10" id="KW-0347">Helicase</keyword>
<gene>
    <name evidence="13" type="ORF">ACFSW8_04765</name>
</gene>
<comment type="similarity">
    <text evidence="1">Belongs to the helicase family. UvrD subfamily.</text>
</comment>
<feature type="binding site" evidence="10">
    <location>
        <begin position="44"/>
        <end position="51"/>
    </location>
    <ligand>
        <name>ATP</name>
        <dbReference type="ChEBI" id="CHEBI:30616"/>
    </ligand>
</feature>
<evidence type="ECO:0000313" key="14">
    <source>
        <dbReference type="Proteomes" id="UP001597389"/>
    </source>
</evidence>
<dbReference type="PROSITE" id="PS51198">
    <property type="entry name" value="UVRD_HELICASE_ATP_BIND"/>
    <property type="match status" value="1"/>
</dbReference>
<comment type="catalytic activity">
    <reaction evidence="7">
        <text>Couples ATP hydrolysis with the unwinding of duplex DNA by translocating in the 3'-5' direction.</text>
        <dbReference type="EC" id="5.6.2.4"/>
    </reaction>
</comment>
<dbReference type="Pfam" id="PF00580">
    <property type="entry name" value="UvrD-helicase"/>
    <property type="match status" value="1"/>
</dbReference>
<evidence type="ECO:0000256" key="5">
    <source>
        <dbReference type="ARBA" id="ARBA00022840"/>
    </source>
</evidence>
<comment type="caution">
    <text evidence="13">The sequence shown here is derived from an EMBL/GenBank/DDBJ whole genome shotgun (WGS) entry which is preliminary data.</text>
</comment>
<protein>
    <recommendedName>
        <fullName evidence="8">DNA 3'-5' helicase</fullName>
        <ecNumber evidence="8">5.6.2.4</ecNumber>
    </recommendedName>
</protein>
<dbReference type="Gene3D" id="3.40.50.300">
    <property type="entry name" value="P-loop containing nucleotide triphosphate hydrolases"/>
    <property type="match status" value="2"/>
</dbReference>
<evidence type="ECO:0000256" key="6">
    <source>
        <dbReference type="ARBA" id="ARBA00023235"/>
    </source>
</evidence>
<accession>A0ABW4Z891</accession>
<evidence type="ECO:0000256" key="8">
    <source>
        <dbReference type="ARBA" id="ARBA00034808"/>
    </source>
</evidence>
<name>A0ABW4Z891_9BACT</name>
<dbReference type="Pfam" id="PF13361">
    <property type="entry name" value="UvrD_C"/>
    <property type="match status" value="1"/>
</dbReference>
<keyword evidence="2 10" id="KW-0547">Nucleotide-binding</keyword>
<dbReference type="GO" id="GO:0004386">
    <property type="term" value="F:helicase activity"/>
    <property type="evidence" value="ECO:0007669"/>
    <property type="project" value="UniProtKB-KW"/>
</dbReference>
<dbReference type="GO" id="GO:0016787">
    <property type="term" value="F:hydrolase activity"/>
    <property type="evidence" value="ECO:0007669"/>
    <property type="project" value="UniProtKB-KW"/>
</dbReference>
<dbReference type="EMBL" id="JBHUJB010000021">
    <property type="protein sequence ID" value="MFD2158201.1"/>
    <property type="molecule type" value="Genomic_DNA"/>
</dbReference>
<dbReference type="CDD" id="cd17932">
    <property type="entry name" value="DEXQc_UvrD"/>
    <property type="match status" value="1"/>
</dbReference>
<evidence type="ECO:0000259" key="12">
    <source>
        <dbReference type="PROSITE" id="PS51217"/>
    </source>
</evidence>
<proteinExistence type="inferred from homology"/>
<evidence type="ECO:0000256" key="10">
    <source>
        <dbReference type="PROSITE-ProRule" id="PRU00560"/>
    </source>
</evidence>
<dbReference type="CDD" id="cd18807">
    <property type="entry name" value="SF1_C_UvrD"/>
    <property type="match status" value="1"/>
</dbReference>
<dbReference type="InterPro" id="IPR027417">
    <property type="entry name" value="P-loop_NTPase"/>
</dbReference>
<evidence type="ECO:0000256" key="2">
    <source>
        <dbReference type="ARBA" id="ARBA00022741"/>
    </source>
</evidence>
<dbReference type="InterPro" id="IPR000212">
    <property type="entry name" value="DNA_helicase_UvrD/REP"/>
</dbReference>
<evidence type="ECO:0000256" key="4">
    <source>
        <dbReference type="ARBA" id="ARBA00022806"/>
    </source>
</evidence>
<keyword evidence="3 10" id="KW-0378">Hydrolase</keyword>
<keyword evidence="6" id="KW-0413">Isomerase</keyword>
<keyword evidence="5 10" id="KW-0067">ATP-binding</keyword>
<dbReference type="PANTHER" id="PTHR11070:SF3">
    <property type="entry name" value="DNA 3'-5' HELICASE"/>
    <property type="match status" value="1"/>
</dbReference>
<dbReference type="InterPro" id="IPR014017">
    <property type="entry name" value="DNA_helicase_UvrD-like_C"/>
</dbReference>
<dbReference type="Gene3D" id="1.10.486.10">
    <property type="entry name" value="PCRA, domain 4"/>
    <property type="match status" value="1"/>
</dbReference>
<feature type="domain" description="UvrD-like helicase ATP-binding" evidence="11">
    <location>
        <begin position="23"/>
        <end position="307"/>
    </location>
</feature>
<keyword evidence="14" id="KW-1185">Reference proteome</keyword>
<dbReference type="Proteomes" id="UP001597389">
    <property type="component" value="Unassembled WGS sequence"/>
</dbReference>
<evidence type="ECO:0000313" key="13">
    <source>
        <dbReference type="EMBL" id="MFD2158201.1"/>
    </source>
</evidence>
<reference evidence="14" key="1">
    <citation type="journal article" date="2019" name="Int. J. Syst. Evol. Microbiol.">
        <title>The Global Catalogue of Microorganisms (GCM) 10K type strain sequencing project: providing services to taxonomists for standard genome sequencing and annotation.</title>
        <authorList>
            <consortium name="The Broad Institute Genomics Platform"/>
            <consortium name="The Broad Institute Genome Sequencing Center for Infectious Disease"/>
            <person name="Wu L."/>
            <person name="Ma J."/>
        </authorList>
    </citation>
    <scope>NUCLEOTIDE SEQUENCE [LARGE SCALE GENOMIC DNA]</scope>
    <source>
        <strain evidence="14">CCUG 57942</strain>
    </source>
</reference>
<dbReference type="Gene3D" id="1.10.10.160">
    <property type="match status" value="1"/>
</dbReference>
<sequence>MAREYQLRPKQNGGSSSGIDYRAELNEQQHAAVTSKPGHALVIAGAGSGKTRTLTYRVAYLLDQGVAAKNILLLTFTNKASREMLERVRELIPQDTSDLWGGTFHSVCNRILRRHADELGFTRNFSILDTDDQKSILKALIAEAKIDTKNRRFPKPDVLLSIFSLSENTKTSIRDIIDVSYPYFEEWHDEIKRLHRAYTAKKLDSNSMDFDDLLILTLKLLSKDDDLRDLYQRKFRYVLVDEYQDTNTIQCELIDALVGANNSLMVVGDDAQSIYSWRGADMNNILSFHARYPDAAVYKIETNYRSRPEILELSNAAIKANESQIPKDLRAAREKGAMIPAVIPLSDPRAQADFVTQRIEDLIGEGVDLNEIAVLYRAHYQSMEIQMELTTRDIPFQITSGLRFFEQAHIKDVSAFIRFVVNRKDEVSFKRIAGMLPGIGPKSADNLWKAWIACPVSQHEDPPLSFSEYLNTFKVPKKAAHHWEQLCFTLDELVTREGFQAPSEMIFSITEGVYDDYMRESFDNYEQRKQDVQQLMQYAQGYTDINEFLSQLSLMSSADGDPKANTKQEKIEDAVTLSTIHQAKGLEWKVVFLVWLADGMFPNQRILETEDADQFEEERRLFYVALTRAKDELYLTYPMMNPRSYTGEIMQTPSRFFEDFDQNLVEEWQVQSGW</sequence>
<feature type="domain" description="UvrD-like helicase C-terminal" evidence="12">
    <location>
        <begin position="308"/>
        <end position="585"/>
    </location>
</feature>